<dbReference type="EMBL" id="PESE01000003">
    <property type="protein sequence ID" value="PYD38573.1"/>
    <property type="molecule type" value="Genomic_DNA"/>
</dbReference>
<protein>
    <submittedName>
        <fullName evidence="1">Uncharacterized protein</fullName>
    </submittedName>
</protein>
<gene>
    <name evidence="1" type="ORF">CT690_12445</name>
</gene>
<dbReference type="Proteomes" id="UP000248196">
    <property type="component" value="Unassembled WGS sequence"/>
</dbReference>
<accession>A0A318P959</accession>
<dbReference type="OrthoDB" id="9950353at2"/>
<sequence>MKTATTLTELVMATAHAREQYRLHGTYFWQAMYESRYVELGQLAYDQRRMMLKSPAALEAMYRLAIDVE</sequence>
<name>A0A318P959_SERPL</name>
<dbReference type="AlphaFoldDB" id="A0A318P959"/>
<evidence type="ECO:0000313" key="2">
    <source>
        <dbReference type="Proteomes" id="UP000248196"/>
    </source>
</evidence>
<comment type="caution">
    <text evidence="1">The sequence shown here is derived from an EMBL/GenBank/DDBJ whole genome shotgun (WGS) entry which is preliminary data.</text>
</comment>
<reference evidence="1 2" key="1">
    <citation type="submission" date="2017-11" db="EMBL/GenBank/DDBJ databases">
        <title>Genome sequence of the oocydin A producing rhizobacterium Serratia plymuthica 4Rx5.</title>
        <authorList>
            <person name="Matilla M.A."/>
            <person name="Udaondo Z."/>
            <person name="Salmond G.P.C."/>
        </authorList>
    </citation>
    <scope>NUCLEOTIDE SEQUENCE [LARGE SCALE GENOMIC DNA]</scope>
    <source>
        <strain evidence="1 2">4Rx5</strain>
    </source>
</reference>
<evidence type="ECO:0000313" key="1">
    <source>
        <dbReference type="EMBL" id="PYD38573.1"/>
    </source>
</evidence>
<dbReference type="RefSeq" id="WP_041416707.1">
    <property type="nucleotide sequence ID" value="NZ_PESE01000003.1"/>
</dbReference>
<organism evidence="1 2">
    <name type="scientific">Serratia plymuthica</name>
    <dbReference type="NCBI Taxonomy" id="82996"/>
    <lineage>
        <taxon>Bacteria</taxon>
        <taxon>Pseudomonadati</taxon>
        <taxon>Pseudomonadota</taxon>
        <taxon>Gammaproteobacteria</taxon>
        <taxon>Enterobacterales</taxon>
        <taxon>Yersiniaceae</taxon>
        <taxon>Serratia</taxon>
    </lineage>
</organism>
<proteinExistence type="predicted"/>